<evidence type="ECO:0000256" key="7">
    <source>
        <dbReference type="ARBA" id="ARBA00023002"/>
    </source>
</evidence>
<dbReference type="GO" id="GO:0006633">
    <property type="term" value="P:fatty acid biosynthetic process"/>
    <property type="evidence" value="ECO:0007669"/>
    <property type="project" value="UniProtKB-KW"/>
</dbReference>
<dbReference type="CDD" id="cd08290">
    <property type="entry name" value="ETR"/>
    <property type="match status" value="1"/>
</dbReference>
<evidence type="ECO:0000256" key="1">
    <source>
        <dbReference type="ARBA" id="ARBA00004173"/>
    </source>
</evidence>
<dbReference type="EMBL" id="AOGT01000642">
    <property type="protein sequence ID" value="EMG49510.1"/>
    <property type="molecule type" value="Genomic_DNA"/>
</dbReference>
<name>M3K2K5_CANMX</name>
<dbReference type="eggNOG" id="KOG0025">
    <property type="taxonomic scope" value="Eukaryota"/>
</dbReference>
<dbReference type="SMART" id="SM00829">
    <property type="entry name" value="PKS_ER"/>
    <property type="match status" value="1"/>
</dbReference>
<dbReference type="EC" id="1.3.1.104" evidence="11"/>
<organism evidence="14 15">
    <name type="scientific">Candida maltosa (strain Xu316)</name>
    <name type="common">Yeast</name>
    <dbReference type="NCBI Taxonomy" id="1245528"/>
    <lineage>
        <taxon>Eukaryota</taxon>
        <taxon>Fungi</taxon>
        <taxon>Dikarya</taxon>
        <taxon>Ascomycota</taxon>
        <taxon>Saccharomycotina</taxon>
        <taxon>Pichiomycetes</taxon>
        <taxon>Debaryomycetaceae</taxon>
        <taxon>Candida/Lodderomyces clade</taxon>
        <taxon>Candida</taxon>
    </lineage>
</organism>
<keyword evidence="7" id="KW-0560">Oxidoreductase</keyword>
<evidence type="ECO:0000256" key="11">
    <source>
        <dbReference type="ARBA" id="ARBA00038963"/>
    </source>
</evidence>
<dbReference type="InterPro" id="IPR013154">
    <property type="entry name" value="ADH-like_N"/>
</dbReference>
<dbReference type="InterPro" id="IPR013149">
    <property type="entry name" value="ADH-like_C"/>
</dbReference>
<comment type="caution">
    <text evidence="14">The sequence shown here is derived from an EMBL/GenBank/DDBJ whole genome shotgun (WGS) entry which is preliminary data.</text>
</comment>
<comment type="subcellular location">
    <subcellularLocation>
        <location evidence="1">Mitochondrion</location>
    </subcellularLocation>
</comment>
<keyword evidence="15" id="KW-1185">Reference proteome</keyword>
<accession>M3K2K5</accession>
<dbReference type="Gene3D" id="3.40.50.720">
    <property type="entry name" value="NAD(P)-binding Rossmann-like Domain"/>
    <property type="match status" value="1"/>
</dbReference>
<dbReference type="Pfam" id="PF08240">
    <property type="entry name" value="ADH_N"/>
    <property type="match status" value="1"/>
</dbReference>
<dbReference type="HOGENOM" id="CLU_026673_17_0_1"/>
<dbReference type="OMA" id="WLMTWIR"/>
<dbReference type="Pfam" id="PF00107">
    <property type="entry name" value="ADH_zinc_N"/>
    <property type="match status" value="1"/>
</dbReference>
<comment type="similarity">
    <text evidence="2">Belongs to the zinc-containing alcohol dehydrogenase family. Quinone oxidoreductase subfamily.</text>
</comment>
<protein>
    <recommendedName>
        <fullName evidence="11">enoyl-[acyl-carrier-protein] reductase</fullName>
        <ecNumber evidence="11">1.3.1.104</ecNumber>
    </recommendedName>
</protein>
<dbReference type="AlphaFoldDB" id="M3K2K5"/>
<evidence type="ECO:0000256" key="4">
    <source>
        <dbReference type="ARBA" id="ARBA00022832"/>
    </source>
</evidence>
<dbReference type="SUPFAM" id="SSF51735">
    <property type="entry name" value="NAD(P)-binding Rossmann-fold domains"/>
    <property type="match status" value="1"/>
</dbReference>
<evidence type="ECO:0000313" key="14">
    <source>
        <dbReference type="EMBL" id="EMG49510.1"/>
    </source>
</evidence>
<dbReference type="InterPro" id="IPR011032">
    <property type="entry name" value="GroES-like_sf"/>
</dbReference>
<dbReference type="InterPro" id="IPR036291">
    <property type="entry name" value="NAD(P)-bd_dom_sf"/>
</dbReference>
<keyword evidence="9" id="KW-0496">Mitochondrion</keyword>
<feature type="domain" description="Enoyl reductase (ER)" evidence="13">
    <location>
        <begin position="21"/>
        <end position="357"/>
    </location>
</feature>
<reference evidence="14 15" key="1">
    <citation type="submission" date="2013-02" db="EMBL/GenBank/DDBJ databases">
        <title>Genome sequence of Candida maltosa Xu316, a potential industrial strain for xylitol and ethanol production.</title>
        <authorList>
            <person name="Yu J."/>
            <person name="Wang Q."/>
            <person name="Geng X."/>
            <person name="Bao W."/>
            <person name="He P."/>
            <person name="Cai J."/>
        </authorList>
    </citation>
    <scope>NUCLEOTIDE SEQUENCE [LARGE SCALE GENOMIC DNA]</scope>
    <source>
        <strain evidence="15">Xu316</strain>
    </source>
</reference>
<keyword evidence="10" id="KW-0275">Fatty acid biosynthesis</keyword>
<dbReference type="SUPFAM" id="SSF50129">
    <property type="entry name" value="GroES-like"/>
    <property type="match status" value="1"/>
</dbReference>
<evidence type="ECO:0000259" key="13">
    <source>
        <dbReference type="SMART" id="SM00829"/>
    </source>
</evidence>
<comment type="catalytic activity">
    <reaction evidence="12">
        <text>a 2,3-saturated acyl-[ACP] + NADP(+) = a (2E)-enoyl-[ACP] + NADPH + H(+)</text>
        <dbReference type="Rhea" id="RHEA:22564"/>
        <dbReference type="Rhea" id="RHEA-COMP:9925"/>
        <dbReference type="Rhea" id="RHEA-COMP:9926"/>
        <dbReference type="ChEBI" id="CHEBI:15378"/>
        <dbReference type="ChEBI" id="CHEBI:57783"/>
        <dbReference type="ChEBI" id="CHEBI:58349"/>
        <dbReference type="ChEBI" id="CHEBI:78784"/>
        <dbReference type="ChEBI" id="CHEBI:78785"/>
        <dbReference type="EC" id="1.3.1.104"/>
    </reaction>
</comment>
<evidence type="ECO:0000256" key="2">
    <source>
        <dbReference type="ARBA" id="ARBA00010371"/>
    </source>
</evidence>
<evidence type="ECO:0000256" key="5">
    <source>
        <dbReference type="ARBA" id="ARBA00022857"/>
    </source>
</evidence>
<evidence type="ECO:0000256" key="6">
    <source>
        <dbReference type="ARBA" id="ARBA00022946"/>
    </source>
</evidence>
<dbReference type="PANTHER" id="PTHR43981">
    <property type="entry name" value="ENOYL-[ACYL-CARRIER-PROTEIN] REDUCTASE, MITOCHONDRIAL"/>
    <property type="match status" value="1"/>
</dbReference>
<evidence type="ECO:0000313" key="15">
    <source>
        <dbReference type="Proteomes" id="UP000011777"/>
    </source>
</evidence>
<dbReference type="InterPro" id="IPR020843">
    <property type="entry name" value="ER"/>
</dbReference>
<keyword evidence="3" id="KW-0444">Lipid biosynthesis</keyword>
<keyword evidence="5" id="KW-0521">NADP</keyword>
<dbReference type="PANTHER" id="PTHR43981:SF2">
    <property type="entry name" value="ENOYL-[ACYL-CARRIER-PROTEIN] REDUCTASE, MITOCHONDRIAL"/>
    <property type="match status" value="1"/>
</dbReference>
<evidence type="ECO:0000256" key="3">
    <source>
        <dbReference type="ARBA" id="ARBA00022516"/>
    </source>
</evidence>
<proteinExistence type="inferred from homology"/>
<evidence type="ECO:0000256" key="10">
    <source>
        <dbReference type="ARBA" id="ARBA00023160"/>
    </source>
</evidence>
<evidence type="ECO:0000256" key="9">
    <source>
        <dbReference type="ARBA" id="ARBA00023128"/>
    </source>
</evidence>
<gene>
    <name evidence="14" type="ORF">G210_5717</name>
</gene>
<dbReference type="Gene3D" id="3.90.180.10">
    <property type="entry name" value="Medium-chain alcohol dehydrogenases, catalytic domain"/>
    <property type="match status" value="1"/>
</dbReference>
<keyword evidence="4" id="KW-0276">Fatty acid metabolism</keyword>
<evidence type="ECO:0000256" key="8">
    <source>
        <dbReference type="ARBA" id="ARBA00023098"/>
    </source>
</evidence>
<keyword evidence="8" id="KW-0443">Lipid metabolism</keyword>
<sequence>MPSIITGRAYTYVTPWDADLTTLTQETIFEIDESRLETNDMVVKTLATPINPSDVSQILGGYNKPIANSRLGTKESHPVHVGGNEGVFEVIHVGSEITNYKVGDIVIPKMPGFGTWRTYALVTVNETDLTPFIKVNGLSIDQAAIISINPSTAYQLLHQFIDDWKSGDWIIQNAGNSQASKYLTQLAHLKGVNVISVVRDGKLEEVADELYRFHATKVITESELLDNGFSIDKLTDGGNVRLALNSLGGKSVPGLVKSLSEDGTLITYGVLAGGEINYNGALQLFKNLTTKAYWLTANTKKNPSYKIETVNKLAELFSEDKIEVVPYVKVKYDSTKQDLKSCIKQTITDSKTQKHVIFYE</sequence>
<dbReference type="STRING" id="1245528.M3K2K5"/>
<keyword evidence="6" id="KW-0809">Transit peptide</keyword>
<dbReference type="GO" id="GO:0005739">
    <property type="term" value="C:mitochondrion"/>
    <property type="evidence" value="ECO:0007669"/>
    <property type="project" value="UniProtKB-SubCell"/>
</dbReference>
<evidence type="ECO:0000256" key="12">
    <source>
        <dbReference type="ARBA" id="ARBA00048843"/>
    </source>
</evidence>
<dbReference type="GO" id="GO:0141148">
    <property type="term" value="F:enoyl-[acyl-carrier-protein] reductase (NADPH) activity"/>
    <property type="evidence" value="ECO:0007669"/>
    <property type="project" value="UniProtKB-EC"/>
</dbReference>
<dbReference type="OrthoDB" id="7482721at2759"/>
<dbReference type="InterPro" id="IPR051034">
    <property type="entry name" value="Mito_Enoyl-ACP_Reductase"/>
</dbReference>
<dbReference type="Proteomes" id="UP000011777">
    <property type="component" value="Unassembled WGS sequence"/>
</dbReference>